<dbReference type="EMBL" id="BAAAQB010000038">
    <property type="protein sequence ID" value="GAA2141911.1"/>
    <property type="molecule type" value="Genomic_DNA"/>
</dbReference>
<dbReference type="Proteomes" id="UP001500102">
    <property type="component" value="Unassembled WGS sequence"/>
</dbReference>
<dbReference type="InterPro" id="IPR032466">
    <property type="entry name" value="Metal_Hydrolase"/>
</dbReference>
<evidence type="ECO:0000313" key="3">
    <source>
        <dbReference type="Proteomes" id="UP001500102"/>
    </source>
</evidence>
<proteinExistence type="predicted"/>
<evidence type="ECO:0000259" key="1">
    <source>
        <dbReference type="Pfam" id="PF07969"/>
    </source>
</evidence>
<dbReference type="Gene3D" id="3.20.20.140">
    <property type="entry name" value="Metal-dependent hydrolases"/>
    <property type="match status" value="1"/>
</dbReference>
<evidence type="ECO:0000313" key="2">
    <source>
        <dbReference type="EMBL" id="GAA2141911.1"/>
    </source>
</evidence>
<dbReference type="SUPFAM" id="SSF51556">
    <property type="entry name" value="Metallo-dependent hydrolases"/>
    <property type="match status" value="1"/>
</dbReference>
<dbReference type="Gene3D" id="3.10.310.70">
    <property type="match status" value="1"/>
</dbReference>
<dbReference type="SUPFAM" id="SSF51338">
    <property type="entry name" value="Composite domain of metallo-dependent hydrolases"/>
    <property type="match status" value="1"/>
</dbReference>
<reference evidence="2 3" key="1">
    <citation type="journal article" date="2019" name="Int. J. Syst. Evol. Microbiol.">
        <title>The Global Catalogue of Microorganisms (GCM) 10K type strain sequencing project: providing services to taxonomists for standard genome sequencing and annotation.</title>
        <authorList>
            <consortium name="The Broad Institute Genomics Platform"/>
            <consortium name="The Broad Institute Genome Sequencing Center for Infectious Disease"/>
            <person name="Wu L."/>
            <person name="Ma J."/>
        </authorList>
    </citation>
    <scope>NUCLEOTIDE SEQUENCE [LARGE SCALE GENOMIC DNA]</scope>
    <source>
        <strain evidence="2 3">JCM 15921</strain>
    </source>
</reference>
<dbReference type="Gene3D" id="2.30.40.10">
    <property type="entry name" value="Urease, subunit C, domain 1"/>
    <property type="match status" value="1"/>
</dbReference>
<comment type="caution">
    <text evidence="2">The sequence shown here is derived from an EMBL/GenBank/DDBJ whole genome shotgun (WGS) entry which is preliminary data.</text>
</comment>
<name>A0ABN2ZGM4_9MICC</name>
<sequence length="508" mass="53069">MSEQLDSRLSPDLVLIAVRQPGDDTCSDVHIRNGVVAAVSPSTGNSGVAGTRVEALDGRYIIPGLWDEHVHMTQWALASNRLDLSGAGSAREAAAVVAAHLAGAHLAGAGGGDAVPGTVQTLVGVGFRDAVWTDLPSLDLLDGVTHGRPTALISHDLHCVWLNSAAARRYGVQVDAGGLLREEPAFALTRELGKLPDTVVDAWVQKAAQAAAARGVVGIVDFEMTWNRSPWLRRISGGFDALRVEAGVYPQDLDRAVAEGLRTGLEVAGGGGLLTVGPLKVLIDGSLNTRTAYCVDPYPNGGHGLLTVGAAELLALLLRARQAGFVPAVHAIGDAANRVALDAFEAAGIAGRVEHAQFVRNEDFARFGRLGVIASVQPAHALDDRDAAEANWPGRTDRSFPLRSLVAAGARLALGSDAPVAPLDPWTAMSAATTRARQDGRGPWHAEQALTRQEALTASTRGRGRIRVGDPADLAVLDVDPFTASEAEFAAMPVAATLMAGRYTYGGV</sequence>
<dbReference type="InterPro" id="IPR013108">
    <property type="entry name" value="Amidohydro_3"/>
</dbReference>
<dbReference type="InterPro" id="IPR011059">
    <property type="entry name" value="Metal-dep_hydrolase_composite"/>
</dbReference>
<dbReference type="RefSeq" id="WP_344367347.1">
    <property type="nucleotide sequence ID" value="NZ_BAAAQB010000038.1"/>
</dbReference>
<dbReference type="PANTHER" id="PTHR22642">
    <property type="entry name" value="IMIDAZOLONEPROPIONASE"/>
    <property type="match status" value="1"/>
</dbReference>
<gene>
    <name evidence="2" type="ORF">GCM10009825_30940</name>
</gene>
<organism evidence="2 3">
    <name type="scientific">Arthrobacter humicola</name>
    <dbReference type="NCBI Taxonomy" id="409291"/>
    <lineage>
        <taxon>Bacteria</taxon>
        <taxon>Bacillati</taxon>
        <taxon>Actinomycetota</taxon>
        <taxon>Actinomycetes</taxon>
        <taxon>Micrococcales</taxon>
        <taxon>Micrococcaceae</taxon>
        <taxon>Arthrobacter</taxon>
    </lineage>
</organism>
<feature type="domain" description="Amidohydrolase 3" evidence="1">
    <location>
        <begin position="53"/>
        <end position="505"/>
    </location>
</feature>
<keyword evidence="3" id="KW-1185">Reference proteome</keyword>
<protein>
    <submittedName>
        <fullName evidence="2">Amidohydrolase family protein</fullName>
    </submittedName>
</protein>
<accession>A0ABN2ZGM4</accession>
<dbReference type="PANTHER" id="PTHR22642:SF2">
    <property type="entry name" value="PROTEIN LONG AFTER FAR-RED 3"/>
    <property type="match status" value="1"/>
</dbReference>
<dbReference type="Pfam" id="PF07969">
    <property type="entry name" value="Amidohydro_3"/>
    <property type="match status" value="1"/>
</dbReference>